<dbReference type="AlphaFoldDB" id="A0A0M0BQ09"/>
<dbReference type="Pfam" id="PF17207">
    <property type="entry name" value="MCM_OB"/>
    <property type="match status" value="1"/>
</dbReference>
<evidence type="ECO:0000256" key="3">
    <source>
        <dbReference type="ARBA" id="ARBA00022705"/>
    </source>
</evidence>
<dbReference type="SMART" id="SM00350">
    <property type="entry name" value="MCM"/>
    <property type="match status" value="1"/>
</dbReference>
<dbReference type="Proteomes" id="UP000037210">
    <property type="component" value="Unassembled WGS sequence"/>
</dbReference>
<keyword evidence="7 9" id="KW-0067">ATP-binding</keyword>
<dbReference type="PRINTS" id="PR01657">
    <property type="entry name" value="MCMFAMILY"/>
</dbReference>
<comment type="similarity">
    <text evidence="1 9">Belongs to the MCM family.</text>
</comment>
<dbReference type="InterPro" id="IPR033762">
    <property type="entry name" value="MCM_OB"/>
</dbReference>
<dbReference type="PATRIC" id="fig|1685127.3.peg.1033"/>
<dbReference type="InterPro" id="IPR001208">
    <property type="entry name" value="MCM_dom"/>
</dbReference>
<dbReference type="GO" id="GO:0003697">
    <property type="term" value="F:single-stranded DNA binding"/>
    <property type="evidence" value="ECO:0007669"/>
    <property type="project" value="TreeGrafter"/>
</dbReference>
<dbReference type="Pfam" id="PF17855">
    <property type="entry name" value="MCM_lid"/>
    <property type="match status" value="1"/>
</dbReference>
<dbReference type="Pfam" id="PF14551">
    <property type="entry name" value="MCM_N"/>
    <property type="match status" value="1"/>
</dbReference>
<accession>A0A0M0BQ09</accession>
<dbReference type="PANTHER" id="PTHR11630:SF66">
    <property type="entry name" value="DNA REPLICATION LICENSING FACTOR MCM4"/>
    <property type="match status" value="1"/>
</dbReference>
<keyword evidence="5" id="KW-0378">Hydrolase</keyword>
<reference evidence="11 12" key="1">
    <citation type="submission" date="2015-06" db="EMBL/GenBank/DDBJ databases">
        <title>New insights into the roles of widespread benthic archaea in carbon and nitrogen cycling.</title>
        <authorList>
            <person name="Lazar C.S."/>
            <person name="Baker B.J."/>
            <person name="Seitz K.W."/>
            <person name="Hyde A.S."/>
            <person name="Dick G.J."/>
            <person name="Hinrichs K.-U."/>
            <person name="Teske A.P."/>
        </authorList>
    </citation>
    <scope>NUCLEOTIDE SEQUENCE [LARGE SCALE GENOMIC DNA]</scope>
    <source>
        <strain evidence="11">DG-45</strain>
    </source>
</reference>
<evidence type="ECO:0000256" key="7">
    <source>
        <dbReference type="ARBA" id="ARBA00022840"/>
    </source>
</evidence>
<gene>
    <name evidence="11" type="ORF">AC482_03655</name>
</gene>
<dbReference type="EMBL" id="LFWZ01000029">
    <property type="protein sequence ID" value="KON30514.1"/>
    <property type="molecule type" value="Genomic_DNA"/>
</dbReference>
<keyword evidence="8 9" id="KW-0238">DNA-binding</keyword>
<dbReference type="GO" id="GO:0017116">
    <property type="term" value="F:single-stranded DNA helicase activity"/>
    <property type="evidence" value="ECO:0007669"/>
    <property type="project" value="TreeGrafter"/>
</dbReference>
<dbReference type="FunFam" id="3.40.50.300:FF:000826">
    <property type="entry name" value="Replicative DNA helicase Mcm"/>
    <property type="match status" value="1"/>
</dbReference>
<dbReference type="Pfam" id="PF00493">
    <property type="entry name" value="MCM"/>
    <property type="match status" value="1"/>
</dbReference>
<dbReference type="EC" id="3.6.4.12" evidence="2"/>
<dbReference type="GO" id="GO:0042555">
    <property type="term" value="C:MCM complex"/>
    <property type="evidence" value="ECO:0007669"/>
    <property type="project" value="TreeGrafter"/>
</dbReference>
<evidence type="ECO:0000256" key="9">
    <source>
        <dbReference type="RuleBase" id="RU004070"/>
    </source>
</evidence>
<evidence type="ECO:0000256" key="6">
    <source>
        <dbReference type="ARBA" id="ARBA00022806"/>
    </source>
</evidence>
<evidence type="ECO:0000256" key="8">
    <source>
        <dbReference type="ARBA" id="ARBA00023125"/>
    </source>
</evidence>
<dbReference type="FunFam" id="2.20.28.10:FF:000003">
    <property type="entry name" value="DNA helicase"/>
    <property type="match status" value="1"/>
</dbReference>
<organism evidence="11 12">
    <name type="scientific">miscellaneous Crenarchaeota group-15 archaeon DG-45</name>
    <dbReference type="NCBI Taxonomy" id="1685127"/>
    <lineage>
        <taxon>Archaea</taxon>
        <taxon>Candidatus Bathyarchaeota</taxon>
        <taxon>MCG-15</taxon>
    </lineage>
</organism>
<evidence type="ECO:0000256" key="2">
    <source>
        <dbReference type="ARBA" id="ARBA00012551"/>
    </source>
</evidence>
<dbReference type="InterPro" id="IPR036388">
    <property type="entry name" value="WH-like_DNA-bd_sf"/>
</dbReference>
<dbReference type="GO" id="GO:0006260">
    <property type="term" value="P:DNA replication"/>
    <property type="evidence" value="ECO:0007669"/>
    <property type="project" value="UniProtKB-KW"/>
</dbReference>
<dbReference type="InterPro" id="IPR027925">
    <property type="entry name" value="MCM_N"/>
</dbReference>
<evidence type="ECO:0000256" key="5">
    <source>
        <dbReference type="ARBA" id="ARBA00022801"/>
    </source>
</evidence>
<dbReference type="SUPFAM" id="SSF52540">
    <property type="entry name" value="P-loop containing nucleoside triphosphate hydrolases"/>
    <property type="match status" value="1"/>
</dbReference>
<dbReference type="PROSITE" id="PS50051">
    <property type="entry name" value="MCM_2"/>
    <property type="match status" value="1"/>
</dbReference>
<dbReference type="InterPro" id="IPR027417">
    <property type="entry name" value="P-loop_NTPase"/>
</dbReference>
<keyword evidence="6" id="KW-0347">Helicase</keyword>
<dbReference type="InterPro" id="IPR041562">
    <property type="entry name" value="MCM_lid"/>
</dbReference>
<dbReference type="GO" id="GO:0005524">
    <property type="term" value="F:ATP binding"/>
    <property type="evidence" value="ECO:0007669"/>
    <property type="project" value="UniProtKB-KW"/>
</dbReference>
<dbReference type="InterPro" id="IPR003593">
    <property type="entry name" value="AAA+_ATPase"/>
</dbReference>
<feature type="domain" description="MCM C-terminal AAA(+) ATPase" evidence="10">
    <location>
        <begin position="284"/>
        <end position="489"/>
    </location>
</feature>
<evidence type="ECO:0000256" key="4">
    <source>
        <dbReference type="ARBA" id="ARBA00022741"/>
    </source>
</evidence>
<dbReference type="SMART" id="SM00382">
    <property type="entry name" value="AAA"/>
    <property type="match status" value="1"/>
</dbReference>
<evidence type="ECO:0000256" key="1">
    <source>
        <dbReference type="ARBA" id="ARBA00008010"/>
    </source>
</evidence>
<dbReference type="InterPro" id="IPR012340">
    <property type="entry name" value="NA-bd_OB-fold"/>
</dbReference>
<evidence type="ECO:0000259" key="10">
    <source>
        <dbReference type="PROSITE" id="PS50051"/>
    </source>
</evidence>
<dbReference type="InterPro" id="IPR031327">
    <property type="entry name" value="MCM"/>
</dbReference>
<sequence>MDGSRLISAEEAFTRFIEGFEDAEGALKYEQDLSEMIVEGRRSLIVDFHDLYAFDTELATSVLEDPGEHLAKFEDAVRSKLRMRDREYAERVREIHVRLRSLPHETPLRRIGSEHIGRLVMVNGIIVRASAVTPLIIRGTFRCRSCGESIFLEQDSQFLRTPPECTSCKRRTGFELVPEESVFIDSQRITIQERPEELPPGQLPRSVAIDLRDDLVDIARPGDRISLTGTIGLLERRGRGGILRIFDLYLEANNIDVSGREMEMLEITPEDEARIREMVADPWIHRLVLRSIAPSIYGHEAIKEAIMYLLFGGVTKELPDVRIRGDINVLLVGDPGTGKSQMLQYAGRAAPRGLYTTGRGSTAAGLTAAVVREGGTGSFILEAGALVLGDEGICCIDEIDKMRDEDRNAIHPAMEQQVVSIAKGGIVATLNARTSILAAGNPTLGRYNPYQTIAQNINLPVTILSRFDLIFVLRDTPETDRDARTAEHILGLHRAAGTPITPPIEPTLMRKYIGFAKRLRPVMTQEVVERFRDFYLKMRAASAEGGEASAISITPRQLESLVRLAEARARVHLREEVSVEDAEAVVALMQRSLEQVGIDVTTGEIDIDLIMTGKPRSLQVQLQKVLGVIAEMERVTGVVRDEDLFNALLEDHQISRADAAKLIGVLMRDGTIYSPRPGVYKRTAS</sequence>
<dbReference type="Gene3D" id="3.40.50.300">
    <property type="entry name" value="P-loop containing nucleotide triphosphate hydrolases"/>
    <property type="match status" value="1"/>
</dbReference>
<keyword evidence="3" id="KW-0235">DNA replication</keyword>
<evidence type="ECO:0000313" key="11">
    <source>
        <dbReference type="EMBL" id="KON30514.1"/>
    </source>
</evidence>
<keyword evidence="4 9" id="KW-0547">Nucleotide-binding</keyword>
<comment type="caution">
    <text evidence="11">The sequence shown here is derived from an EMBL/GenBank/DDBJ whole genome shotgun (WGS) entry which is preliminary data.</text>
</comment>
<dbReference type="Gene3D" id="1.10.10.10">
    <property type="entry name" value="Winged helix-like DNA-binding domain superfamily/Winged helix DNA-binding domain"/>
    <property type="match status" value="1"/>
</dbReference>
<dbReference type="GO" id="GO:0016787">
    <property type="term" value="F:hydrolase activity"/>
    <property type="evidence" value="ECO:0007669"/>
    <property type="project" value="UniProtKB-KW"/>
</dbReference>
<dbReference type="Gene3D" id="2.40.50.140">
    <property type="entry name" value="Nucleic acid-binding proteins"/>
    <property type="match status" value="1"/>
</dbReference>
<evidence type="ECO:0000313" key="12">
    <source>
        <dbReference type="Proteomes" id="UP000037210"/>
    </source>
</evidence>
<protein>
    <recommendedName>
        <fullName evidence="2">DNA helicase</fullName>
        <ecNumber evidence="2">3.6.4.12</ecNumber>
    </recommendedName>
</protein>
<dbReference type="Gene3D" id="2.20.28.10">
    <property type="match status" value="1"/>
</dbReference>
<proteinExistence type="inferred from homology"/>
<dbReference type="SUPFAM" id="SSF50249">
    <property type="entry name" value="Nucleic acid-binding proteins"/>
    <property type="match status" value="1"/>
</dbReference>
<name>A0A0M0BQ09_9ARCH</name>
<dbReference type="PANTHER" id="PTHR11630">
    <property type="entry name" value="DNA REPLICATION LICENSING FACTOR MCM FAMILY MEMBER"/>
    <property type="match status" value="1"/>
</dbReference>
<dbReference type="Gene3D" id="3.30.1640.10">
    <property type="entry name" value="mini-chromosome maintenance (MCM) complex, chain A, domain 1"/>
    <property type="match status" value="1"/>
</dbReference>